<keyword evidence="2" id="KW-0521">NADP</keyword>
<dbReference type="Proteomes" id="UP001596044">
    <property type="component" value="Unassembled WGS sequence"/>
</dbReference>
<keyword evidence="6" id="KW-1185">Reference proteome</keyword>
<evidence type="ECO:0000256" key="3">
    <source>
        <dbReference type="ARBA" id="ARBA00023002"/>
    </source>
</evidence>
<dbReference type="PROSITE" id="PS00062">
    <property type="entry name" value="ALDOKETO_REDUCTASE_2"/>
    <property type="match status" value="1"/>
</dbReference>
<dbReference type="PIRSF" id="PIRSF000097">
    <property type="entry name" value="AKR"/>
    <property type="match status" value="1"/>
</dbReference>
<sequence>MQKVILNNGVEMPILGFGVFQIADPNECEQSVYDAIMAGYRLIDTAASYQNEEAVGRAIKRSDVAREELFITTKLWVQDTGYEHTKKAFEKSLKKLQLDYLDLYLIHQPFGDVFGSWRAMEELYREGKVKAIGVSNFRDDRLLDLTLRNEVIPAVNQVETHPFCQQIESEKLMKEYNIQIESWAPFAEGRNDLFHNEELVSIAEKHKKSVAQVVLRWLTQRGVVVIPKSVRKERIIENFNIFDFELSHEDVEKIATLDTGKSLFFSHNDPAIVKWMATRKLDI</sequence>
<protein>
    <submittedName>
        <fullName evidence="5">Aldo/keto reductase</fullName>
        <ecNumber evidence="5">1.1.1.-</ecNumber>
    </submittedName>
</protein>
<name>A0ABW0KII0_9BACL</name>
<dbReference type="InterPro" id="IPR018170">
    <property type="entry name" value="Aldo/ket_reductase_CS"/>
</dbReference>
<dbReference type="PROSITE" id="PS00798">
    <property type="entry name" value="ALDOKETO_REDUCTASE_1"/>
    <property type="match status" value="1"/>
</dbReference>
<dbReference type="PANTHER" id="PTHR43827">
    <property type="entry name" value="2,5-DIKETO-D-GLUCONIC ACID REDUCTASE"/>
    <property type="match status" value="1"/>
</dbReference>
<keyword evidence="3 5" id="KW-0560">Oxidoreductase</keyword>
<evidence type="ECO:0000256" key="2">
    <source>
        <dbReference type="ARBA" id="ARBA00022857"/>
    </source>
</evidence>
<comment type="similarity">
    <text evidence="1">Belongs to the aldo/keto reductase family.</text>
</comment>
<dbReference type="Pfam" id="PF00248">
    <property type="entry name" value="Aldo_ket_red"/>
    <property type="match status" value="1"/>
</dbReference>
<evidence type="ECO:0000313" key="6">
    <source>
        <dbReference type="Proteomes" id="UP001596044"/>
    </source>
</evidence>
<dbReference type="GO" id="GO:0016491">
    <property type="term" value="F:oxidoreductase activity"/>
    <property type="evidence" value="ECO:0007669"/>
    <property type="project" value="UniProtKB-KW"/>
</dbReference>
<dbReference type="PRINTS" id="PR00069">
    <property type="entry name" value="ALDKETRDTASE"/>
</dbReference>
<dbReference type="SUPFAM" id="SSF51430">
    <property type="entry name" value="NAD(P)-linked oxidoreductase"/>
    <property type="match status" value="1"/>
</dbReference>
<dbReference type="EMBL" id="JBHSMJ010000057">
    <property type="protein sequence ID" value="MFC5452558.1"/>
    <property type="molecule type" value="Genomic_DNA"/>
</dbReference>
<organism evidence="5 6">
    <name type="scientific">Paenibacillus aestuarii</name>
    <dbReference type="NCBI Taxonomy" id="516965"/>
    <lineage>
        <taxon>Bacteria</taxon>
        <taxon>Bacillati</taxon>
        <taxon>Bacillota</taxon>
        <taxon>Bacilli</taxon>
        <taxon>Bacillales</taxon>
        <taxon>Paenibacillaceae</taxon>
        <taxon>Paenibacillus</taxon>
    </lineage>
</organism>
<dbReference type="InterPro" id="IPR020471">
    <property type="entry name" value="AKR"/>
</dbReference>
<dbReference type="PANTHER" id="PTHR43827:SF3">
    <property type="entry name" value="NADP-DEPENDENT OXIDOREDUCTASE DOMAIN-CONTAINING PROTEIN"/>
    <property type="match status" value="1"/>
</dbReference>
<dbReference type="EC" id="1.1.1.-" evidence="5"/>
<reference evidence="6" key="1">
    <citation type="journal article" date="2019" name="Int. J. Syst. Evol. Microbiol.">
        <title>The Global Catalogue of Microorganisms (GCM) 10K type strain sequencing project: providing services to taxonomists for standard genome sequencing and annotation.</title>
        <authorList>
            <consortium name="The Broad Institute Genomics Platform"/>
            <consortium name="The Broad Institute Genome Sequencing Center for Infectious Disease"/>
            <person name="Wu L."/>
            <person name="Ma J."/>
        </authorList>
    </citation>
    <scope>NUCLEOTIDE SEQUENCE [LARGE SCALE GENOMIC DNA]</scope>
    <source>
        <strain evidence="6">KACC 11904</strain>
    </source>
</reference>
<dbReference type="InterPro" id="IPR023210">
    <property type="entry name" value="NADP_OxRdtase_dom"/>
</dbReference>
<dbReference type="Gene3D" id="3.20.20.100">
    <property type="entry name" value="NADP-dependent oxidoreductase domain"/>
    <property type="match status" value="1"/>
</dbReference>
<dbReference type="RefSeq" id="WP_270877919.1">
    <property type="nucleotide sequence ID" value="NZ_JAQFVF010000012.1"/>
</dbReference>
<evidence type="ECO:0000313" key="5">
    <source>
        <dbReference type="EMBL" id="MFC5452558.1"/>
    </source>
</evidence>
<evidence type="ECO:0000259" key="4">
    <source>
        <dbReference type="Pfam" id="PF00248"/>
    </source>
</evidence>
<comment type="caution">
    <text evidence="5">The sequence shown here is derived from an EMBL/GenBank/DDBJ whole genome shotgun (WGS) entry which is preliminary data.</text>
</comment>
<dbReference type="CDD" id="cd19133">
    <property type="entry name" value="AKR_AKR5F1"/>
    <property type="match status" value="1"/>
</dbReference>
<proteinExistence type="inferred from homology"/>
<feature type="domain" description="NADP-dependent oxidoreductase" evidence="4">
    <location>
        <begin position="16"/>
        <end position="257"/>
    </location>
</feature>
<dbReference type="InterPro" id="IPR036812">
    <property type="entry name" value="NAD(P)_OxRdtase_dom_sf"/>
</dbReference>
<gene>
    <name evidence="5" type="ORF">ACFPOG_30600</name>
</gene>
<evidence type="ECO:0000256" key="1">
    <source>
        <dbReference type="ARBA" id="ARBA00007905"/>
    </source>
</evidence>
<accession>A0ABW0KII0</accession>